<organism evidence="2">
    <name type="scientific">Thermofilum adornatum</name>
    <dbReference type="NCBI Taxonomy" id="1365176"/>
    <lineage>
        <taxon>Archaea</taxon>
        <taxon>Thermoproteota</taxon>
        <taxon>Thermoprotei</taxon>
        <taxon>Thermofilales</taxon>
        <taxon>Thermofilaceae</taxon>
        <taxon>Thermofilum</taxon>
    </lineage>
</organism>
<sequence>MSSQRTLILPLASTSEYGEVAEAFFQTVRESVSKELQKYRALRSHVNDLANKVRETDNRIRNNDSLIRYYSERFDKMNYYLPFVAFFTLLMLLLSLWQSSFVVLFFAFLVATVYIYIQSSEARNQIIRIGHENEMLRRQLADLSVRLQKARDELNNFRLPKIKMEAYKMYVPVGFWEFDGHLVALSSYAEGVPVEVKILTSGDEVAKIAGDVARLNQFYRDLFLKEKIEGKSIVEALIKLNLWERVVSFRSPERLIAEEISKDVQRMSGVVQEWRGFLPLVVPEEKNVKFFKEALSKSIEGPRPFNVVEEAESSLSESINLLEELKSACDILSQVEDFVREAREILTVAEGYKDVFERFLELTKSTVPLEPPLGVLRKVYCRRCTDIVIDEVVSKLDLLRLIDINILGGVSEDSDIVVAPEKVRDEVKRYIEDIRLLVFKRVPLLGLNEIPEDAEEALKAYYEGLRRYAVGLSGGDEGVVLSQDKLSGENTLKCEKCGARLDSNNTYYESSIVLPYAKAYFALLYEYIEKLFTKSETIRLSVNNARLSKDQRKTALGIYENMVHEFENKREGIAREIQELNRYETSLLTIMSLLGISEAVLEGKRG</sequence>
<reference evidence="2" key="1">
    <citation type="journal article" date="2020" name="mSystems">
        <title>Genome- and Community-Level Interaction Insights into Carbon Utilization and Element Cycling Functions of Hydrothermarchaeota in Hydrothermal Sediment.</title>
        <authorList>
            <person name="Zhou Z."/>
            <person name="Liu Y."/>
            <person name="Xu W."/>
            <person name="Pan J."/>
            <person name="Luo Z.H."/>
            <person name="Li M."/>
        </authorList>
    </citation>
    <scope>NUCLEOTIDE SEQUENCE [LARGE SCALE GENOMIC DNA]</scope>
    <source>
        <strain evidence="2">SpSt-116</strain>
    </source>
</reference>
<feature type="transmembrane region" description="Helical" evidence="1">
    <location>
        <begin position="77"/>
        <end position="94"/>
    </location>
</feature>
<dbReference type="EMBL" id="DSAY01000076">
    <property type="protein sequence ID" value="HDP14964.1"/>
    <property type="molecule type" value="Genomic_DNA"/>
</dbReference>
<keyword evidence="1" id="KW-1133">Transmembrane helix</keyword>
<keyword evidence="1" id="KW-0812">Transmembrane</keyword>
<comment type="caution">
    <text evidence="2">The sequence shown here is derived from an EMBL/GenBank/DDBJ whole genome shotgun (WGS) entry which is preliminary data.</text>
</comment>
<evidence type="ECO:0000313" key="2">
    <source>
        <dbReference type="EMBL" id="HDP14964.1"/>
    </source>
</evidence>
<feature type="transmembrane region" description="Helical" evidence="1">
    <location>
        <begin position="100"/>
        <end position="117"/>
    </location>
</feature>
<dbReference type="AlphaFoldDB" id="A0A7C1G9T2"/>
<gene>
    <name evidence="2" type="ORF">ENN26_04195</name>
</gene>
<evidence type="ECO:0000256" key="1">
    <source>
        <dbReference type="SAM" id="Phobius"/>
    </source>
</evidence>
<name>A0A7C1G9T2_9CREN</name>
<proteinExistence type="predicted"/>
<protein>
    <submittedName>
        <fullName evidence="2">Uncharacterized protein</fullName>
    </submittedName>
</protein>
<accession>A0A7C1G9T2</accession>
<keyword evidence="1" id="KW-0472">Membrane</keyword>